<evidence type="ECO:0000256" key="1">
    <source>
        <dbReference type="SAM" id="SignalP"/>
    </source>
</evidence>
<comment type="caution">
    <text evidence="2">The sequence shown here is derived from an EMBL/GenBank/DDBJ whole genome shotgun (WGS) entry which is preliminary data.</text>
</comment>
<proteinExistence type="predicted"/>
<keyword evidence="1" id="KW-0732">Signal</keyword>
<name>A0A6G4R3X0_9CAUL</name>
<dbReference type="AlphaFoldDB" id="A0A6G4R3X0"/>
<evidence type="ECO:0000313" key="2">
    <source>
        <dbReference type="EMBL" id="NGM52254.1"/>
    </source>
</evidence>
<dbReference type="PROSITE" id="PS51257">
    <property type="entry name" value="PROKAR_LIPOPROTEIN"/>
    <property type="match status" value="1"/>
</dbReference>
<accession>A0A6G4R3X0</accession>
<reference evidence="2" key="1">
    <citation type="submission" date="2020-02" db="EMBL/GenBank/DDBJ databases">
        <authorList>
            <person name="Gao J."/>
            <person name="Sun J."/>
        </authorList>
    </citation>
    <scope>NUCLEOTIDE SEQUENCE</scope>
    <source>
        <strain evidence="2">602-2</strain>
    </source>
</reference>
<gene>
    <name evidence="2" type="ORF">G5B46_21810</name>
</gene>
<dbReference type="RefSeq" id="WP_165262429.1">
    <property type="nucleotide sequence ID" value="NZ_JAAKGT010000015.1"/>
</dbReference>
<organism evidence="2">
    <name type="scientific">Caulobacter sp. 602-2</name>
    <dbReference type="NCBI Taxonomy" id="2710887"/>
    <lineage>
        <taxon>Bacteria</taxon>
        <taxon>Pseudomonadati</taxon>
        <taxon>Pseudomonadota</taxon>
        <taxon>Alphaproteobacteria</taxon>
        <taxon>Caulobacterales</taxon>
        <taxon>Caulobacteraceae</taxon>
        <taxon>Caulobacter</taxon>
    </lineage>
</organism>
<sequence length="147" mass="16090">MIRRHPLQLSLALSCMAAVGLGGPAMAARLSCEPLYAFIRAIPPSDSYEAVFYRSTEGDLGAFNMNPVLASSPETPTQARRLLWDGYRGQLHHVVLETMARQLRDCLSTPAGRRLSAKRPVKVNTDCTGYSSEDEGPCVRVNVGARR</sequence>
<feature type="chain" id="PRO_5026196871" evidence="1">
    <location>
        <begin position="28"/>
        <end position="147"/>
    </location>
</feature>
<dbReference type="EMBL" id="JAAKGT010000015">
    <property type="protein sequence ID" value="NGM52254.1"/>
    <property type="molecule type" value="Genomic_DNA"/>
</dbReference>
<protein>
    <submittedName>
        <fullName evidence="2">Uncharacterized protein</fullName>
    </submittedName>
</protein>
<feature type="signal peptide" evidence="1">
    <location>
        <begin position="1"/>
        <end position="27"/>
    </location>
</feature>